<sequence>MALTAPQVGSGSLFIPKEGFLVVDLERFQGPLDLLLHLIRTQDIDIFDIPISRITSQFLEAVKGIEAPQLDHAGEFLETAASLVRIKAQMILPRHGEDEDQDPRAELVRRLLEYEQIREISQRLSTAETERGRRFGKGLVPPRSRPDLTDAPLETTWREVMEAAMEVELPIEHERGHRVTLRPVAMEDKVELILETLRSAGRVEFSGLLRGIGDVEARMHGVMTLLASLELTRRRWLFMRQVSPFTELWLYRREEEDEEMAGPEDSLEEME</sequence>
<dbReference type="Gene3D" id="6.10.250.2410">
    <property type="match status" value="1"/>
</dbReference>
<protein>
    <recommendedName>
        <fullName evidence="1">Segregation and condensation protein A</fullName>
    </recommendedName>
</protein>
<accession>A0ABU9E8P4</accession>
<dbReference type="PANTHER" id="PTHR33969:SF2">
    <property type="entry name" value="SEGREGATION AND CONDENSATION PROTEIN A"/>
    <property type="match status" value="1"/>
</dbReference>
<dbReference type="EMBL" id="JBBHLI010000002">
    <property type="protein sequence ID" value="MEK9500498.1"/>
    <property type="molecule type" value="Genomic_DNA"/>
</dbReference>
<gene>
    <name evidence="2" type="ORF">WI372_05880</name>
</gene>
<dbReference type="Proteomes" id="UP001484239">
    <property type="component" value="Unassembled WGS sequence"/>
</dbReference>
<evidence type="ECO:0000313" key="3">
    <source>
        <dbReference type="Proteomes" id="UP001484239"/>
    </source>
</evidence>
<name>A0ABU9E8P4_9BACT</name>
<reference evidence="2 3" key="1">
    <citation type="submission" date="2024-02" db="EMBL/GenBank/DDBJ databases">
        <title>A novel Gemmatimonadota bacterium.</title>
        <authorList>
            <person name="Du Z.-J."/>
            <person name="Ye Y.-Q."/>
        </authorList>
    </citation>
    <scope>NUCLEOTIDE SEQUENCE [LARGE SCALE GENOMIC DNA]</scope>
    <source>
        <strain evidence="2 3">DH-20</strain>
    </source>
</reference>
<proteinExistence type="predicted"/>
<dbReference type="InterPro" id="IPR003768">
    <property type="entry name" value="ScpA"/>
</dbReference>
<comment type="caution">
    <text evidence="2">The sequence shown here is derived from an EMBL/GenBank/DDBJ whole genome shotgun (WGS) entry which is preliminary data.</text>
</comment>
<evidence type="ECO:0000256" key="1">
    <source>
        <dbReference type="ARBA" id="ARBA00044777"/>
    </source>
</evidence>
<organism evidence="2 3">
    <name type="scientific">Gaopeijia maritima</name>
    <dbReference type="NCBI Taxonomy" id="3119007"/>
    <lineage>
        <taxon>Bacteria</taxon>
        <taxon>Pseudomonadati</taxon>
        <taxon>Gemmatimonadota</taxon>
        <taxon>Longimicrobiia</taxon>
        <taxon>Gaopeijiales</taxon>
        <taxon>Gaopeijiaceae</taxon>
        <taxon>Gaopeijia</taxon>
    </lineage>
</organism>
<evidence type="ECO:0000313" key="2">
    <source>
        <dbReference type="EMBL" id="MEK9500498.1"/>
    </source>
</evidence>
<keyword evidence="3" id="KW-1185">Reference proteome</keyword>
<dbReference type="Pfam" id="PF02616">
    <property type="entry name" value="SMC_ScpA"/>
    <property type="match status" value="1"/>
</dbReference>
<dbReference type="PANTHER" id="PTHR33969">
    <property type="entry name" value="SEGREGATION AND CONDENSATION PROTEIN A"/>
    <property type="match status" value="1"/>
</dbReference>
<dbReference type="RefSeq" id="WP_405274786.1">
    <property type="nucleotide sequence ID" value="NZ_CP144380.1"/>
</dbReference>